<feature type="domain" description="EamA" evidence="7">
    <location>
        <begin position="3"/>
        <end position="129"/>
    </location>
</feature>
<reference evidence="8" key="1">
    <citation type="submission" date="2018-05" db="EMBL/GenBank/DDBJ databases">
        <authorList>
            <person name="Lanie J.A."/>
            <person name="Ng W.-L."/>
            <person name="Kazmierczak K.M."/>
            <person name="Andrzejewski T.M."/>
            <person name="Davidsen T.M."/>
            <person name="Wayne K.J."/>
            <person name="Tettelin H."/>
            <person name="Glass J.I."/>
            <person name="Rusch D."/>
            <person name="Podicherti R."/>
            <person name="Tsui H.-C.T."/>
            <person name="Winkler M.E."/>
        </authorList>
    </citation>
    <scope>NUCLEOTIDE SEQUENCE</scope>
</reference>
<dbReference type="InterPro" id="IPR037185">
    <property type="entry name" value="EmrE-like"/>
</dbReference>
<feature type="transmembrane region" description="Helical" evidence="6">
    <location>
        <begin position="87"/>
        <end position="105"/>
    </location>
</feature>
<evidence type="ECO:0000256" key="4">
    <source>
        <dbReference type="ARBA" id="ARBA00022989"/>
    </source>
</evidence>
<dbReference type="PANTHER" id="PTHR32322">
    <property type="entry name" value="INNER MEMBRANE TRANSPORTER"/>
    <property type="match status" value="1"/>
</dbReference>
<evidence type="ECO:0000313" key="8">
    <source>
        <dbReference type="EMBL" id="SVB17602.1"/>
    </source>
</evidence>
<keyword evidence="2" id="KW-1003">Cell membrane</keyword>
<dbReference type="InterPro" id="IPR000620">
    <property type="entry name" value="EamA_dom"/>
</dbReference>
<feature type="transmembrane region" description="Helical" evidence="6">
    <location>
        <begin position="174"/>
        <end position="191"/>
    </location>
</feature>
<protein>
    <recommendedName>
        <fullName evidence="7">EamA domain-containing protein</fullName>
    </recommendedName>
</protein>
<keyword evidence="5 6" id="KW-0472">Membrane</keyword>
<evidence type="ECO:0000256" key="1">
    <source>
        <dbReference type="ARBA" id="ARBA00004651"/>
    </source>
</evidence>
<keyword evidence="3 6" id="KW-0812">Transmembrane</keyword>
<accession>A0A382BVS1</accession>
<dbReference type="AlphaFoldDB" id="A0A382BVS1"/>
<feature type="domain" description="EamA" evidence="7">
    <location>
        <begin position="146"/>
        <end position="283"/>
    </location>
</feature>
<dbReference type="SUPFAM" id="SSF103481">
    <property type="entry name" value="Multidrug resistance efflux transporter EmrE"/>
    <property type="match status" value="1"/>
</dbReference>
<gene>
    <name evidence="8" type="ORF">METZ01_LOCUS170456</name>
</gene>
<name>A0A382BVS1_9ZZZZ</name>
<organism evidence="8">
    <name type="scientific">marine metagenome</name>
    <dbReference type="NCBI Taxonomy" id="408172"/>
    <lineage>
        <taxon>unclassified sequences</taxon>
        <taxon>metagenomes</taxon>
        <taxon>ecological metagenomes</taxon>
    </lineage>
</organism>
<evidence type="ECO:0000256" key="5">
    <source>
        <dbReference type="ARBA" id="ARBA00023136"/>
    </source>
</evidence>
<evidence type="ECO:0000256" key="2">
    <source>
        <dbReference type="ARBA" id="ARBA00022475"/>
    </source>
</evidence>
<feature type="transmembrane region" description="Helical" evidence="6">
    <location>
        <begin position="264"/>
        <end position="284"/>
    </location>
</feature>
<feature type="transmembrane region" description="Helical" evidence="6">
    <location>
        <begin position="59"/>
        <end position="75"/>
    </location>
</feature>
<dbReference type="InterPro" id="IPR050638">
    <property type="entry name" value="AA-Vitamin_Transporters"/>
</dbReference>
<feature type="transmembrane region" description="Helical" evidence="6">
    <location>
        <begin position="197"/>
        <end position="218"/>
    </location>
</feature>
<evidence type="ECO:0000259" key="7">
    <source>
        <dbReference type="Pfam" id="PF00892"/>
    </source>
</evidence>
<evidence type="ECO:0000256" key="6">
    <source>
        <dbReference type="SAM" id="Phobius"/>
    </source>
</evidence>
<dbReference type="GO" id="GO:0005886">
    <property type="term" value="C:plasma membrane"/>
    <property type="evidence" value="ECO:0007669"/>
    <property type="project" value="UniProtKB-SubCell"/>
</dbReference>
<sequence>MVMVTLSLWGVLPILLKIGLDYYSAGTIAWFRFFFSFTILFSFLFVFRAGCKLLRHPPIIGILGGAALAANYFGMTQGIHLSGASNAAIIIQVAPLLLVIVGVLFFKETLRLRQLMGIAIAIIGFYLFYLDRSGNAVNNPNYSSANGWILFAAILWALYMICQKQLSIKYSAQTINLLVYAVAMVVLIPLVEWNEFFRGGVVGWFLLIVLGLNTLLAYGALAEAVECIPLSLISILITLNPLITLSGMWILNTFGVGPLPAENISWHGYLGGVIAVSGVVLVVASSRNKVNLD</sequence>
<comment type="subcellular location">
    <subcellularLocation>
        <location evidence="1">Cell membrane</location>
        <topology evidence="1">Multi-pass membrane protein</topology>
    </subcellularLocation>
</comment>
<dbReference type="Pfam" id="PF00892">
    <property type="entry name" value="EamA"/>
    <property type="match status" value="2"/>
</dbReference>
<dbReference type="EMBL" id="UINC01031480">
    <property type="protein sequence ID" value="SVB17602.1"/>
    <property type="molecule type" value="Genomic_DNA"/>
</dbReference>
<feature type="transmembrane region" description="Helical" evidence="6">
    <location>
        <begin position="142"/>
        <end position="162"/>
    </location>
</feature>
<feature type="transmembrane region" description="Helical" evidence="6">
    <location>
        <begin position="112"/>
        <end position="130"/>
    </location>
</feature>
<keyword evidence="4 6" id="KW-1133">Transmembrane helix</keyword>
<proteinExistence type="predicted"/>
<feature type="transmembrane region" description="Helical" evidence="6">
    <location>
        <begin position="29"/>
        <end position="47"/>
    </location>
</feature>
<feature type="transmembrane region" description="Helical" evidence="6">
    <location>
        <begin position="230"/>
        <end position="252"/>
    </location>
</feature>
<evidence type="ECO:0000256" key="3">
    <source>
        <dbReference type="ARBA" id="ARBA00022692"/>
    </source>
</evidence>
<dbReference type="PANTHER" id="PTHR32322:SF18">
    <property type="entry name" value="S-ADENOSYLMETHIONINE_S-ADENOSYLHOMOCYSTEINE TRANSPORTER"/>
    <property type="match status" value="1"/>
</dbReference>